<keyword evidence="2" id="KW-1185">Reference proteome</keyword>
<proteinExistence type="predicted"/>
<name>A0A8T4H8V7_9SPHI</name>
<evidence type="ECO:0000313" key="2">
    <source>
        <dbReference type="Proteomes" id="UP000679691"/>
    </source>
</evidence>
<comment type="caution">
    <text evidence="1">The sequence shown here is derived from an EMBL/GenBank/DDBJ whole genome shotgun (WGS) entry which is preliminary data.</text>
</comment>
<dbReference type="EMBL" id="JAGKSB010000006">
    <property type="protein sequence ID" value="MBP3943214.1"/>
    <property type="molecule type" value="Genomic_DNA"/>
</dbReference>
<gene>
    <name evidence="1" type="ORF">J5U18_06515</name>
</gene>
<dbReference type="Pfam" id="PF11236">
    <property type="entry name" value="DUF3037"/>
    <property type="match status" value="1"/>
</dbReference>
<accession>A0A8T4H8V7</accession>
<protein>
    <submittedName>
        <fullName evidence="1">DUF3037 domain-containing protein</fullName>
    </submittedName>
</protein>
<dbReference type="RefSeq" id="WP_353546704.1">
    <property type="nucleotide sequence ID" value="NZ_JAGKSB010000006.1"/>
</dbReference>
<evidence type="ECO:0000313" key="1">
    <source>
        <dbReference type="EMBL" id="MBP3943214.1"/>
    </source>
</evidence>
<organism evidence="1 2">
    <name type="scientific">Rhinopithecimicrobium faecis</name>
    <dbReference type="NCBI Taxonomy" id="2820698"/>
    <lineage>
        <taxon>Bacteria</taxon>
        <taxon>Pseudomonadati</taxon>
        <taxon>Bacteroidota</taxon>
        <taxon>Sphingobacteriia</taxon>
        <taxon>Sphingobacteriales</taxon>
        <taxon>Sphingobacteriaceae</taxon>
        <taxon>Rhinopithecimicrobium</taxon>
    </lineage>
</organism>
<dbReference type="InterPro" id="IPR021398">
    <property type="entry name" value="DUF3037"/>
</dbReference>
<dbReference type="AlphaFoldDB" id="A0A8T4H8V7"/>
<dbReference type="Proteomes" id="UP000679691">
    <property type="component" value="Unassembled WGS sequence"/>
</dbReference>
<reference evidence="1" key="1">
    <citation type="submission" date="2021-03" db="EMBL/GenBank/DDBJ databases">
        <authorList>
            <person name="Lu T."/>
            <person name="Wang Q."/>
            <person name="Han X."/>
        </authorList>
    </citation>
    <scope>NUCLEOTIDE SEQUENCE</scope>
    <source>
        <strain evidence="1">WQ 2009</strain>
    </source>
</reference>
<sequence>MPELTLYEYAVVRAVPQVYREEFVNVGVVLYCRKSKFAAMQFFIQEAKIRALCPEIEISLLENHLLAFQRICAGDKQGGPLAALDIAERFRWLTAKRSTIIQCSAVHPGLTADPQQTLAELFNKLVL</sequence>